<gene>
    <name evidence="2" type="ORF">ESZ50_07410</name>
</gene>
<dbReference type="OrthoDB" id="2348435at2"/>
<name>A0A6C2C6T9_9LACO</name>
<comment type="caution">
    <text evidence="2">The sequence shown here is derived from an EMBL/GenBank/DDBJ whole genome shotgun (WGS) entry which is preliminary data.</text>
</comment>
<keyword evidence="1" id="KW-0472">Membrane</keyword>
<dbReference type="RefSeq" id="WP_148622927.1">
    <property type="nucleotide sequence ID" value="NZ_SDGZ01000015.1"/>
</dbReference>
<feature type="transmembrane region" description="Helical" evidence="1">
    <location>
        <begin position="200"/>
        <end position="221"/>
    </location>
</feature>
<evidence type="ECO:0000313" key="3">
    <source>
        <dbReference type="Proteomes" id="UP000371977"/>
    </source>
</evidence>
<keyword evidence="1" id="KW-0812">Transmembrane</keyword>
<dbReference type="AlphaFoldDB" id="A0A6C2C6T9"/>
<dbReference type="EMBL" id="SDGZ01000015">
    <property type="protein sequence ID" value="TYC49065.1"/>
    <property type="molecule type" value="Genomic_DNA"/>
</dbReference>
<proteinExistence type="predicted"/>
<protein>
    <submittedName>
        <fullName evidence="2">Uncharacterized protein</fullName>
    </submittedName>
</protein>
<dbReference type="Proteomes" id="UP000371977">
    <property type="component" value="Unassembled WGS sequence"/>
</dbReference>
<organism evidence="2 3">
    <name type="scientific">Weissella muntiaci</name>
    <dbReference type="NCBI Taxonomy" id="2508881"/>
    <lineage>
        <taxon>Bacteria</taxon>
        <taxon>Bacillati</taxon>
        <taxon>Bacillota</taxon>
        <taxon>Bacilli</taxon>
        <taxon>Lactobacillales</taxon>
        <taxon>Lactobacillaceae</taxon>
        <taxon>Weissella</taxon>
    </lineage>
</organism>
<accession>A0A6C2C6T9</accession>
<evidence type="ECO:0000313" key="2">
    <source>
        <dbReference type="EMBL" id="TYC49065.1"/>
    </source>
</evidence>
<feature type="transmembrane region" description="Helical" evidence="1">
    <location>
        <begin position="138"/>
        <end position="159"/>
    </location>
</feature>
<reference evidence="2 3" key="1">
    <citation type="submission" date="2019-01" db="EMBL/GenBank/DDBJ databases">
        <title>Weissella sp. nov., a novel lactic acid bacterium isolated from animal feces.</title>
        <authorList>
            <person name="Wang L.-T."/>
        </authorList>
    </citation>
    <scope>NUCLEOTIDE SEQUENCE [LARGE SCALE GENOMIC DNA]</scope>
    <source>
        <strain evidence="2 3">8H-2</strain>
    </source>
</reference>
<sequence length="279" mass="32419">MTEQSPLLYGIQFDLEKDVSHWKTPYAWMNYANRWYLIKYRTPVCLVKLFPFLMNYVKHDAWEVTEKIVLENSKFRGPEVDVLGNLESGKRDAKKVSDKRSVATMMAVIGGPIFVELLRNLAGHILSRNDRPSYLDLVVISTTSFFLIMFFTFLVSLIFKSRITKVIEPWTTLRKEIDEIKRKSEKVRVKIKFPFSSKALFIWAMRIMFLGLLFWVIELLPPNAYSLSTYSSDLDSSSAKIVSGAILAITTLLFICPAMLMPIFPLRWRNVKVRIDRIE</sequence>
<evidence type="ECO:0000256" key="1">
    <source>
        <dbReference type="SAM" id="Phobius"/>
    </source>
</evidence>
<feature type="transmembrane region" description="Helical" evidence="1">
    <location>
        <begin position="241"/>
        <end position="264"/>
    </location>
</feature>
<feature type="transmembrane region" description="Helical" evidence="1">
    <location>
        <begin position="101"/>
        <end position="118"/>
    </location>
</feature>
<keyword evidence="3" id="KW-1185">Reference proteome</keyword>
<keyword evidence="1" id="KW-1133">Transmembrane helix</keyword>